<protein>
    <recommendedName>
        <fullName evidence="17">Smoothened</fullName>
    </recommendedName>
</protein>
<dbReference type="EMBL" id="QCYY01002079">
    <property type="protein sequence ID" value="ROT73034.1"/>
    <property type="molecule type" value="Genomic_DNA"/>
</dbReference>
<evidence type="ECO:0000256" key="3">
    <source>
        <dbReference type="ARBA" id="ARBA00022473"/>
    </source>
</evidence>
<dbReference type="GO" id="GO:0030425">
    <property type="term" value="C:dendrite"/>
    <property type="evidence" value="ECO:0007669"/>
    <property type="project" value="TreeGrafter"/>
</dbReference>
<dbReference type="PANTHER" id="PTHR11309:SF35">
    <property type="entry name" value="PROTEIN SMOOTHENED"/>
    <property type="match status" value="1"/>
</dbReference>
<keyword evidence="4 11" id="KW-0812">Transmembrane</keyword>
<dbReference type="OrthoDB" id="10064659at2759"/>
<evidence type="ECO:0000313" key="15">
    <source>
        <dbReference type="EMBL" id="ROT73034.1"/>
    </source>
</evidence>
<evidence type="ECO:0000256" key="5">
    <source>
        <dbReference type="ARBA" id="ARBA00022989"/>
    </source>
</evidence>
<dbReference type="PROSITE" id="PS50038">
    <property type="entry name" value="FZ"/>
    <property type="match status" value="1"/>
</dbReference>
<evidence type="ECO:0000259" key="14">
    <source>
        <dbReference type="PROSITE" id="PS50261"/>
    </source>
</evidence>
<dbReference type="GO" id="GO:0007417">
    <property type="term" value="P:central nervous system development"/>
    <property type="evidence" value="ECO:0007669"/>
    <property type="project" value="TreeGrafter"/>
</dbReference>
<evidence type="ECO:0000256" key="10">
    <source>
        <dbReference type="SAM" id="MobiDB-lite"/>
    </source>
</evidence>
<feature type="chain" id="PRO_5018547147" description="Smoothened" evidence="12">
    <location>
        <begin position="33"/>
        <end position="1002"/>
    </location>
</feature>
<dbReference type="AlphaFoldDB" id="A0A3R7P1S7"/>
<reference evidence="15 16" key="1">
    <citation type="submission" date="2018-04" db="EMBL/GenBank/DDBJ databases">
        <authorList>
            <person name="Zhang X."/>
            <person name="Yuan J."/>
            <person name="Li F."/>
            <person name="Xiang J."/>
        </authorList>
    </citation>
    <scope>NUCLEOTIDE SEQUENCE [LARGE SCALE GENOMIC DNA]</scope>
    <source>
        <tissue evidence="15">Muscle</tissue>
    </source>
</reference>
<gene>
    <name evidence="15" type="ORF">C7M84_008556</name>
</gene>
<evidence type="ECO:0008006" key="17">
    <source>
        <dbReference type="Google" id="ProtNLM"/>
    </source>
</evidence>
<feature type="transmembrane region" description="Helical" evidence="11">
    <location>
        <begin position="520"/>
        <end position="538"/>
    </location>
</feature>
<dbReference type="Gene3D" id="1.10.2000.10">
    <property type="entry name" value="Frizzled cysteine-rich domain"/>
    <property type="match status" value="1"/>
</dbReference>
<dbReference type="SMART" id="SM01330">
    <property type="entry name" value="Frizzled"/>
    <property type="match status" value="1"/>
</dbReference>
<feature type="transmembrane region" description="Helical" evidence="11">
    <location>
        <begin position="405"/>
        <end position="424"/>
    </location>
</feature>
<comment type="caution">
    <text evidence="9">Lacks conserved residue(s) required for the propagation of feature annotation.</text>
</comment>
<dbReference type="GO" id="GO:0007224">
    <property type="term" value="P:smoothened signaling pathway"/>
    <property type="evidence" value="ECO:0007669"/>
    <property type="project" value="TreeGrafter"/>
</dbReference>
<keyword evidence="3" id="KW-0217">Developmental protein</keyword>
<dbReference type="Pfam" id="PF01392">
    <property type="entry name" value="Fz"/>
    <property type="match status" value="1"/>
</dbReference>
<dbReference type="PRINTS" id="PR00489">
    <property type="entry name" value="FRIZZLED"/>
</dbReference>
<dbReference type="GO" id="GO:0005113">
    <property type="term" value="F:patched binding"/>
    <property type="evidence" value="ECO:0007669"/>
    <property type="project" value="TreeGrafter"/>
</dbReference>
<dbReference type="InterPro" id="IPR017981">
    <property type="entry name" value="GPCR_2-like_7TM"/>
</dbReference>
<dbReference type="Gene3D" id="1.20.1070.10">
    <property type="entry name" value="Rhodopsin 7-helix transmembrane proteins"/>
    <property type="match status" value="2"/>
</dbReference>
<dbReference type="STRING" id="6689.A0A3R7P1S7"/>
<evidence type="ECO:0000256" key="1">
    <source>
        <dbReference type="ARBA" id="ARBA00004141"/>
    </source>
</evidence>
<name>A0A3R7P1S7_PENVA</name>
<feature type="region of interest" description="Disordered" evidence="10">
    <location>
        <begin position="752"/>
        <end position="776"/>
    </location>
</feature>
<dbReference type="Proteomes" id="UP000283509">
    <property type="component" value="Unassembled WGS sequence"/>
</dbReference>
<feature type="transmembrane region" description="Helical" evidence="11">
    <location>
        <begin position="363"/>
        <end position="384"/>
    </location>
</feature>
<dbReference type="PROSITE" id="PS50261">
    <property type="entry name" value="G_PROTEIN_RECEP_F2_4"/>
    <property type="match status" value="1"/>
</dbReference>
<keyword evidence="16" id="KW-1185">Reference proteome</keyword>
<evidence type="ECO:0000259" key="13">
    <source>
        <dbReference type="PROSITE" id="PS50038"/>
    </source>
</evidence>
<evidence type="ECO:0000256" key="7">
    <source>
        <dbReference type="ARBA" id="ARBA00023157"/>
    </source>
</evidence>
<evidence type="ECO:0000256" key="11">
    <source>
        <dbReference type="SAM" id="Phobius"/>
    </source>
</evidence>
<comment type="caution">
    <text evidence="15">The sequence shown here is derived from an EMBL/GenBank/DDBJ whole genome shotgun (WGS) entry which is preliminary data.</text>
</comment>
<evidence type="ECO:0000256" key="12">
    <source>
        <dbReference type="SAM" id="SignalP"/>
    </source>
</evidence>
<dbReference type="InterPro" id="IPR015526">
    <property type="entry name" value="Frizzled/SFRP"/>
</dbReference>
<dbReference type="GO" id="GO:0004888">
    <property type="term" value="F:transmembrane signaling receptor activity"/>
    <property type="evidence" value="ECO:0007669"/>
    <property type="project" value="InterPro"/>
</dbReference>
<dbReference type="SMART" id="SM00063">
    <property type="entry name" value="FRI"/>
    <property type="match status" value="1"/>
</dbReference>
<dbReference type="InterPro" id="IPR036790">
    <property type="entry name" value="Frizzled_dom_sf"/>
</dbReference>
<feature type="domain" description="G-protein coupled receptors family 2 profile 2" evidence="14">
    <location>
        <begin position="355"/>
        <end position="497"/>
    </location>
</feature>
<sequence length="1002" mass="110577">MLPRNEAMGNAPPHVLVGVLVLITAVISQTAASAITPNTDTLADVSETKTTTESLGKGNSGNGVSDTLPMIRTNRSKAFVKPTDAPDDTFVGNERASVDPFSFSPEGPFPASFNDSQNVDPCKQNAHCEPLEETTCLGVRLPYGQTSLNLTGLPSQQVAREHLEFWSRLRNIPRCWAVVQPLLCAVFLPRCEESSVQLPSQKMCVITRGPCRLVEEDWPPYLRCKEDFPHKCKNSARELKFNTTGQCVPPLVATEEESSWYEGVKGCGIQCANPIFTSQEHEDLHQFVATIGGICLACAALTVLTYLIDWRAANKYPVLIIFYINGCFLIASIGFMVQFHPGVRQDLTCPAGLCGEELERRAAYFHLIAWSLPLVLTITIMALAEVEADSLAGICFLSSAIHIRIGFLLLPVILIVIIGGFFLGRGMMKLIYLKMECCTIISDNANSKIVETIIRLAIITITLVTFTAITVYCHIYQYKNQHLWDDALRDYIMCVSNITADVQDSSRTPCKIAERPSINLYKLHLLALFGAGIIMSSWCWTPNTIQAWKRFFRRVAGVPSEEPLRLAKHKVIAQAFAKRHDLNNMGRLSISLHSMHDDPIGLNFEMNSMTSGDLSSAWAHAIPHLMTRRGALVGSTALGLRRNSVDSEYSVSRRFSLESGCNNRSSRRHSLDSQMSFHVSDAERLAALHTAARFGRRKRRDWFSLKRGRRMNAWDRRGSNTSDDSNLGSMILPAVTMNQDTLFTNMMKRLNLSSDDPTRSERTIPSAPPAKSVNLNVVPLPGQAPLESEDDVGAENHAYADNDSITHTVLNNVLKSVELKRQENYTRAATALEEGLLTSAQGRVSSRRGFTTESRESRGVSIGVQASLIGSPAVIMVDKGVQVSSPLFSRGSQASQTHDWELSPTHAYKLQDSGKKTMGETSFMSQRKLQNNERPGTPVTKLPKKLNVSNDKSATNKNINSSHGSHKRSASARSGNISGKSRRSRGESADVITVLDMDEDSD</sequence>
<feature type="signal peptide" evidence="12">
    <location>
        <begin position="1"/>
        <end position="32"/>
    </location>
</feature>
<keyword evidence="5 11" id="KW-1133">Transmembrane helix</keyword>
<keyword evidence="8" id="KW-0675">Receptor</keyword>
<feature type="domain" description="FZ" evidence="13">
    <location>
        <begin position="123"/>
        <end position="250"/>
    </location>
</feature>
<evidence type="ECO:0000313" key="16">
    <source>
        <dbReference type="Proteomes" id="UP000283509"/>
    </source>
</evidence>
<feature type="compositionally biased region" description="Polar residues" evidence="10">
    <location>
        <begin position="919"/>
        <end position="934"/>
    </location>
</feature>
<dbReference type="GO" id="GO:0005886">
    <property type="term" value="C:plasma membrane"/>
    <property type="evidence" value="ECO:0007669"/>
    <property type="project" value="TreeGrafter"/>
</dbReference>
<feature type="transmembrane region" description="Helical" evidence="11">
    <location>
        <begin position="453"/>
        <end position="475"/>
    </location>
</feature>
<keyword evidence="12" id="KW-0732">Signal</keyword>
<dbReference type="InterPro" id="IPR000539">
    <property type="entry name" value="Frizzled/Smoothened_7TM"/>
</dbReference>
<evidence type="ECO:0000256" key="6">
    <source>
        <dbReference type="ARBA" id="ARBA00023136"/>
    </source>
</evidence>
<proteinExistence type="inferred from homology"/>
<dbReference type="PANTHER" id="PTHR11309">
    <property type="entry name" value="FRIZZLED"/>
    <property type="match status" value="1"/>
</dbReference>
<accession>A0A3R7P1S7</accession>
<comment type="subcellular location">
    <subcellularLocation>
        <location evidence="1">Membrane</location>
        <topology evidence="1">Multi-pass membrane protein</topology>
    </subcellularLocation>
</comment>
<evidence type="ECO:0000256" key="4">
    <source>
        <dbReference type="ARBA" id="ARBA00022692"/>
    </source>
</evidence>
<keyword evidence="7" id="KW-1015">Disulfide bond</keyword>
<feature type="transmembrane region" description="Helical" evidence="11">
    <location>
        <begin position="287"/>
        <end position="308"/>
    </location>
</feature>
<reference evidence="15 16" key="2">
    <citation type="submission" date="2019-01" db="EMBL/GenBank/DDBJ databases">
        <title>The decoding of complex shrimp genome reveals the adaptation for benthos swimmer, frequently molting mechanism and breeding impact on genome.</title>
        <authorList>
            <person name="Sun Y."/>
            <person name="Gao Y."/>
            <person name="Yu Y."/>
        </authorList>
    </citation>
    <scope>NUCLEOTIDE SEQUENCE [LARGE SCALE GENOMIC DNA]</scope>
    <source>
        <tissue evidence="15">Muscle</tissue>
    </source>
</reference>
<comment type="similarity">
    <text evidence="2">Belongs to the G-protein coupled receptor Fz/Smo family.</text>
</comment>
<dbReference type="GO" id="GO:0005929">
    <property type="term" value="C:cilium"/>
    <property type="evidence" value="ECO:0007669"/>
    <property type="project" value="TreeGrafter"/>
</dbReference>
<evidence type="ECO:0000256" key="2">
    <source>
        <dbReference type="ARBA" id="ARBA00008077"/>
    </source>
</evidence>
<feature type="region of interest" description="Disordered" evidence="10">
    <location>
        <begin position="911"/>
        <end position="1002"/>
    </location>
</feature>
<dbReference type="Pfam" id="PF01534">
    <property type="entry name" value="Frizzled"/>
    <property type="match status" value="2"/>
</dbReference>
<dbReference type="InterPro" id="IPR020067">
    <property type="entry name" value="Frizzled_dom"/>
</dbReference>
<evidence type="ECO:0000256" key="8">
    <source>
        <dbReference type="ARBA" id="ARBA00023170"/>
    </source>
</evidence>
<organism evidence="15 16">
    <name type="scientific">Penaeus vannamei</name>
    <name type="common">Whiteleg shrimp</name>
    <name type="synonym">Litopenaeus vannamei</name>
    <dbReference type="NCBI Taxonomy" id="6689"/>
    <lineage>
        <taxon>Eukaryota</taxon>
        <taxon>Metazoa</taxon>
        <taxon>Ecdysozoa</taxon>
        <taxon>Arthropoda</taxon>
        <taxon>Crustacea</taxon>
        <taxon>Multicrustacea</taxon>
        <taxon>Malacostraca</taxon>
        <taxon>Eumalacostraca</taxon>
        <taxon>Eucarida</taxon>
        <taxon>Decapoda</taxon>
        <taxon>Dendrobranchiata</taxon>
        <taxon>Penaeoidea</taxon>
        <taxon>Penaeidae</taxon>
        <taxon>Penaeus</taxon>
    </lineage>
</organism>
<evidence type="ECO:0000256" key="9">
    <source>
        <dbReference type="PROSITE-ProRule" id="PRU00090"/>
    </source>
</evidence>
<keyword evidence="6 11" id="KW-0472">Membrane</keyword>
<feature type="compositionally biased region" description="Polar residues" evidence="10">
    <location>
        <begin position="947"/>
        <end position="963"/>
    </location>
</feature>
<dbReference type="GO" id="GO:0007389">
    <property type="term" value="P:pattern specification process"/>
    <property type="evidence" value="ECO:0007669"/>
    <property type="project" value="TreeGrafter"/>
</dbReference>
<dbReference type="SUPFAM" id="SSF63501">
    <property type="entry name" value="Frizzled cysteine-rich domain"/>
    <property type="match status" value="1"/>
</dbReference>
<dbReference type="GO" id="GO:0071679">
    <property type="term" value="P:commissural neuron axon guidance"/>
    <property type="evidence" value="ECO:0007669"/>
    <property type="project" value="TreeGrafter"/>
</dbReference>
<feature type="region of interest" description="Disordered" evidence="10">
    <location>
        <begin position="47"/>
        <end position="68"/>
    </location>
</feature>
<feature type="transmembrane region" description="Helical" evidence="11">
    <location>
        <begin position="320"/>
        <end position="343"/>
    </location>
</feature>